<accession>A0AC60P9P2</accession>
<sequence>CFTEGVSLCANVLMGYLTSKPTRDVVHWMSFRQVAEERGNATAKEKVLLPILACHFKEDTRTLFHILGGTCFVITEHQRMYNDPVPFLEAVCLQFATFYVLNLSYPKEASATLEFIQR</sequence>
<dbReference type="Proteomes" id="UP000805193">
    <property type="component" value="Unassembled WGS sequence"/>
</dbReference>
<reference evidence="1 2" key="1">
    <citation type="journal article" date="2020" name="Cell">
        <title>Large-Scale Comparative Analyses of Tick Genomes Elucidate Their Genetic Diversity and Vector Capacities.</title>
        <authorList>
            <consortium name="Tick Genome and Microbiome Consortium (TIGMIC)"/>
            <person name="Jia N."/>
            <person name="Wang J."/>
            <person name="Shi W."/>
            <person name="Du L."/>
            <person name="Sun Y."/>
            <person name="Zhan W."/>
            <person name="Jiang J.F."/>
            <person name="Wang Q."/>
            <person name="Zhang B."/>
            <person name="Ji P."/>
            <person name="Bell-Sakyi L."/>
            <person name="Cui X.M."/>
            <person name="Yuan T.T."/>
            <person name="Jiang B.G."/>
            <person name="Yang W.F."/>
            <person name="Lam T.T."/>
            <person name="Chang Q.C."/>
            <person name="Ding S.J."/>
            <person name="Wang X.J."/>
            <person name="Zhu J.G."/>
            <person name="Ruan X.D."/>
            <person name="Zhao L."/>
            <person name="Wei J.T."/>
            <person name="Ye R.Z."/>
            <person name="Que T.C."/>
            <person name="Du C.H."/>
            <person name="Zhou Y.H."/>
            <person name="Cheng J.X."/>
            <person name="Dai P.F."/>
            <person name="Guo W.B."/>
            <person name="Han X.H."/>
            <person name="Huang E.J."/>
            <person name="Li L.F."/>
            <person name="Wei W."/>
            <person name="Gao Y.C."/>
            <person name="Liu J.Z."/>
            <person name="Shao H.Z."/>
            <person name="Wang X."/>
            <person name="Wang C.C."/>
            <person name="Yang T.C."/>
            <person name="Huo Q.B."/>
            <person name="Li W."/>
            <person name="Chen H.Y."/>
            <person name="Chen S.E."/>
            <person name="Zhou L.G."/>
            <person name="Ni X.B."/>
            <person name="Tian J.H."/>
            <person name="Sheng Y."/>
            <person name="Liu T."/>
            <person name="Pan Y.S."/>
            <person name="Xia L.Y."/>
            <person name="Li J."/>
            <person name="Zhao F."/>
            <person name="Cao W.C."/>
        </authorList>
    </citation>
    <scope>NUCLEOTIDE SEQUENCE [LARGE SCALE GENOMIC DNA]</scope>
    <source>
        <strain evidence="1">Iper-2018</strain>
    </source>
</reference>
<evidence type="ECO:0000313" key="1">
    <source>
        <dbReference type="EMBL" id="KAG0416193.1"/>
    </source>
</evidence>
<dbReference type="EMBL" id="JABSTQ010010977">
    <property type="protein sequence ID" value="KAG0416193.1"/>
    <property type="molecule type" value="Genomic_DNA"/>
</dbReference>
<organism evidence="1 2">
    <name type="scientific">Ixodes persulcatus</name>
    <name type="common">Taiga tick</name>
    <dbReference type="NCBI Taxonomy" id="34615"/>
    <lineage>
        <taxon>Eukaryota</taxon>
        <taxon>Metazoa</taxon>
        <taxon>Ecdysozoa</taxon>
        <taxon>Arthropoda</taxon>
        <taxon>Chelicerata</taxon>
        <taxon>Arachnida</taxon>
        <taxon>Acari</taxon>
        <taxon>Parasitiformes</taxon>
        <taxon>Ixodida</taxon>
        <taxon>Ixodoidea</taxon>
        <taxon>Ixodidae</taxon>
        <taxon>Ixodinae</taxon>
        <taxon>Ixodes</taxon>
    </lineage>
</organism>
<gene>
    <name evidence="1" type="ORF">HPB47_006628</name>
</gene>
<evidence type="ECO:0000313" key="2">
    <source>
        <dbReference type="Proteomes" id="UP000805193"/>
    </source>
</evidence>
<feature type="non-terminal residue" evidence="1">
    <location>
        <position position="118"/>
    </location>
</feature>
<proteinExistence type="predicted"/>
<name>A0AC60P9P2_IXOPE</name>
<protein>
    <submittedName>
        <fullName evidence="1">Uncharacterized protein</fullName>
    </submittedName>
</protein>
<keyword evidence="2" id="KW-1185">Reference proteome</keyword>
<feature type="non-terminal residue" evidence="1">
    <location>
        <position position="1"/>
    </location>
</feature>
<comment type="caution">
    <text evidence="1">The sequence shown here is derived from an EMBL/GenBank/DDBJ whole genome shotgun (WGS) entry which is preliminary data.</text>
</comment>